<comment type="caution">
    <text evidence="1">The sequence shown here is derived from an EMBL/GenBank/DDBJ whole genome shotgun (WGS) entry which is preliminary data.</text>
</comment>
<evidence type="ECO:0000313" key="1">
    <source>
        <dbReference type="EMBL" id="CAE8588057.1"/>
    </source>
</evidence>
<accession>A0A813DRL2</accession>
<evidence type="ECO:0000313" key="2">
    <source>
        <dbReference type="Proteomes" id="UP000654075"/>
    </source>
</evidence>
<protein>
    <submittedName>
        <fullName evidence="1">Uncharacterized protein</fullName>
    </submittedName>
</protein>
<keyword evidence="2" id="KW-1185">Reference proteome</keyword>
<dbReference type="AlphaFoldDB" id="A0A813DRL2"/>
<name>A0A813DRL2_POLGL</name>
<sequence length="209" mass="22197">MNVMGPSANGIDLQAGETLRTRMVNPTYCKYQATLLSMKAVREICSDKVQMVGDAKIRVHIGSNRKQHNSGHTHHHILVANTANKATLPAAGGLVAVFASAAAVNVLGTTILSSPDKVTEPRMTCDEVFCCVSLVIPKDVLVVVVVAVVDDEIVEVVVVVEVSVDVVVDVDVVVELTVVVDVLVPDVVDVPVDVVVDVLVDVEVVDEVE</sequence>
<organism evidence="1 2">
    <name type="scientific">Polarella glacialis</name>
    <name type="common">Dinoflagellate</name>
    <dbReference type="NCBI Taxonomy" id="89957"/>
    <lineage>
        <taxon>Eukaryota</taxon>
        <taxon>Sar</taxon>
        <taxon>Alveolata</taxon>
        <taxon>Dinophyceae</taxon>
        <taxon>Suessiales</taxon>
        <taxon>Suessiaceae</taxon>
        <taxon>Polarella</taxon>
    </lineage>
</organism>
<dbReference type="EMBL" id="CAJNNV010002918">
    <property type="protein sequence ID" value="CAE8588057.1"/>
    <property type="molecule type" value="Genomic_DNA"/>
</dbReference>
<dbReference type="Proteomes" id="UP000654075">
    <property type="component" value="Unassembled WGS sequence"/>
</dbReference>
<gene>
    <name evidence="1" type="ORF">PGLA1383_LOCUS6872</name>
</gene>
<proteinExistence type="predicted"/>
<reference evidence="1" key="1">
    <citation type="submission" date="2021-02" db="EMBL/GenBank/DDBJ databases">
        <authorList>
            <person name="Dougan E. K."/>
            <person name="Rhodes N."/>
            <person name="Thang M."/>
            <person name="Chan C."/>
        </authorList>
    </citation>
    <scope>NUCLEOTIDE SEQUENCE</scope>
</reference>